<comment type="caution">
    <text evidence="12">The sequence shown here is derived from an EMBL/GenBank/DDBJ whole genome shotgun (WGS) entry which is preliminary data.</text>
</comment>
<evidence type="ECO:0000256" key="5">
    <source>
        <dbReference type="ARBA" id="ARBA00022475"/>
    </source>
</evidence>
<dbReference type="GO" id="GO:0006935">
    <property type="term" value="P:chemotaxis"/>
    <property type="evidence" value="ECO:0007669"/>
    <property type="project" value="UniProtKB-KW"/>
</dbReference>
<feature type="coiled-coil region" evidence="11">
    <location>
        <begin position="64"/>
        <end position="91"/>
    </location>
</feature>
<dbReference type="InterPro" id="IPR053716">
    <property type="entry name" value="Flag_assembly_chemotaxis_eff"/>
</dbReference>
<evidence type="ECO:0000256" key="10">
    <source>
        <dbReference type="ARBA" id="ARBA00023225"/>
    </source>
</evidence>
<protein>
    <recommendedName>
        <fullName evidence="3">Flagellar FliJ protein</fullName>
    </recommendedName>
</protein>
<evidence type="ECO:0000256" key="8">
    <source>
        <dbReference type="ARBA" id="ARBA00022927"/>
    </source>
</evidence>
<sequence>MAAAVQNLFKQKEVLAALQKEMVENLHEYEKTLAERNVNAGMLQIYGDFFAWKRRQINLQQTAIRNAAAKREECLANLLNAQKKVESLEQLRQKRFEEYRYEAFAEEQKQIDEIGLQMHMRRA</sequence>
<organism evidence="12 13">
    <name type="scientific">Pectinatus cerevisiiphilus</name>
    <dbReference type="NCBI Taxonomy" id="86956"/>
    <lineage>
        <taxon>Bacteria</taxon>
        <taxon>Bacillati</taxon>
        <taxon>Bacillota</taxon>
        <taxon>Negativicutes</taxon>
        <taxon>Selenomonadales</taxon>
        <taxon>Selenomonadaceae</taxon>
        <taxon>Pectinatus</taxon>
    </lineage>
</organism>
<gene>
    <name evidence="12" type="ORF">EDC37_103114</name>
</gene>
<keyword evidence="11" id="KW-0175">Coiled coil</keyword>
<evidence type="ECO:0000256" key="11">
    <source>
        <dbReference type="SAM" id="Coils"/>
    </source>
</evidence>
<keyword evidence="5" id="KW-1003">Cell membrane</keyword>
<evidence type="ECO:0000313" key="13">
    <source>
        <dbReference type="Proteomes" id="UP000295188"/>
    </source>
</evidence>
<accession>A0A4R3KCJ1</accession>
<keyword evidence="13" id="KW-1185">Reference proteome</keyword>
<dbReference type="GO" id="GO:0071973">
    <property type="term" value="P:bacterial-type flagellum-dependent cell motility"/>
    <property type="evidence" value="ECO:0007669"/>
    <property type="project" value="InterPro"/>
</dbReference>
<keyword evidence="10" id="KW-1006">Bacterial flagellum protein export</keyword>
<dbReference type="GO" id="GO:0005886">
    <property type="term" value="C:plasma membrane"/>
    <property type="evidence" value="ECO:0007669"/>
    <property type="project" value="UniProtKB-SubCell"/>
</dbReference>
<keyword evidence="12" id="KW-0969">Cilium</keyword>
<dbReference type="Pfam" id="PF02050">
    <property type="entry name" value="FliJ"/>
    <property type="match status" value="1"/>
</dbReference>
<proteinExistence type="inferred from homology"/>
<dbReference type="GO" id="GO:0009288">
    <property type="term" value="C:bacterial-type flagellum"/>
    <property type="evidence" value="ECO:0007669"/>
    <property type="project" value="InterPro"/>
</dbReference>
<evidence type="ECO:0000256" key="4">
    <source>
        <dbReference type="ARBA" id="ARBA00022448"/>
    </source>
</evidence>
<dbReference type="GO" id="GO:0044781">
    <property type="term" value="P:bacterial-type flagellum organization"/>
    <property type="evidence" value="ECO:0007669"/>
    <property type="project" value="UniProtKB-KW"/>
</dbReference>
<evidence type="ECO:0000256" key="1">
    <source>
        <dbReference type="ARBA" id="ARBA00004413"/>
    </source>
</evidence>
<reference evidence="12 13" key="1">
    <citation type="submission" date="2019-03" db="EMBL/GenBank/DDBJ databases">
        <title>Genomic Encyclopedia of Type Strains, Phase IV (KMG-IV): sequencing the most valuable type-strain genomes for metagenomic binning, comparative biology and taxonomic classification.</title>
        <authorList>
            <person name="Goeker M."/>
        </authorList>
    </citation>
    <scope>NUCLEOTIDE SEQUENCE [LARGE SCALE GENOMIC DNA]</scope>
    <source>
        <strain evidence="12 13">DSM 20467</strain>
    </source>
</reference>
<evidence type="ECO:0000256" key="9">
    <source>
        <dbReference type="ARBA" id="ARBA00023136"/>
    </source>
</evidence>
<evidence type="ECO:0000256" key="2">
    <source>
        <dbReference type="ARBA" id="ARBA00010004"/>
    </source>
</evidence>
<dbReference type="AlphaFoldDB" id="A0A4R3KCJ1"/>
<keyword evidence="12" id="KW-0282">Flagellum</keyword>
<evidence type="ECO:0000313" key="12">
    <source>
        <dbReference type="EMBL" id="TCS80944.1"/>
    </source>
</evidence>
<evidence type="ECO:0000256" key="6">
    <source>
        <dbReference type="ARBA" id="ARBA00022500"/>
    </source>
</evidence>
<keyword evidence="6" id="KW-0145">Chemotaxis</keyword>
<dbReference type="EMBL" id="SMAA01000003">
    <property type="protein sequence ID" value="TCS80944.1"/>
    <property type="molecule type" value="Genomic_DNA"/>
</dbReference>
<dbReference type="Proteomes" id="UP000295188">
    <property type="component" value="Unassembled WGS sequence"/>
</dbReference>
<dbReference type="InterPro" id="IPR012823">
    <property type="entry name" value="Flagell_FliJ"/>
</dbReference>
<keyword evidence="8" id="KW-0653">Protein transport</keyword>
<keyword evidence="9" id="KW-0472">Membrane</keyword>
<name>A0A4R3KCJ1_9FIRM</name>
<dbReference type="Gene3D" id="1.10.287.1700">
    <property type="match status" value="1"/>
</dbReference>
<keyword evidence="12" id="KW-0966">Cell projection</keyword>
<evidence type="ECO:0000256" key="3">
    <source>
        <dbReference type="ARBA" id="ARBA00020392"/>
    </source>
</evidence>
<comment type="similarity">
    <text evidence="2">Belongs to the FliJ family.</text>
</comment>
<dbReference type="GO" id="GO:0015031">
    <property type="term" value="P:protein transport"/>
    <property type="evidence" value="ECO:0007669"/>
    <property type="project" value="UniProtKB-KW"/>
</dbReference>
<keyword evidence="4" id="KW-0813">Transport</keyword>
<evidence type="ECO:0000256" key="7">
    <source>
        <dbReference type="ARBA" id="ARBA00022795"/>
    </source>
</evidence>
<keyword evidence="7" id="KW-1005">Bacterial flagellum biogenesis</keyword>
<comment type="subcellular location">
    <subcellularLocation>
        <location evidence="1">Cell membrane</location>
        <topology evidence="1">Peripheral membrane protein</topology>
        <orientation evidence="1">Cytoplasmic side</orientation>
    </subcellularLocation>
</comment>